<comment type="caution">
    <text evidence="1">The sequence shown here is derived from an EMBL/GenBank/DDBJ whole genome shotgun (WGS) entry which is preliminary data.</text>
</comment>
<evidence type="ECO:0000313" key="1">
    <source>
        <dbReference type="EMBL" id="KAH9698061.1"/>
    </source>
</evidence>
<dbReference type="Proteomes" id="UP000829398">
    <property type="component" value="Chromosome 8"/>
</dbReference>
<accession>A0ACB8INZ0</accession>
<dbReference type="EMBL" id="CM039177">
    <property type="protein sequence ID" value="KAH9698061.1"/>
    <property type="molecule type" value="Genomic_DNA"/>
</dbReference>
<reference evidence="2" key="1">
    <citation type="journal article" date="2023" name="Hortic. Res.">
        <title>A chromosome-level phased genome enabling allele-level studies in sweet orange: a case study on citrus Huanglongbing tolerance.</title>
        <authorList>
            <person name="Wu B."/>
            <person name="Yu Q."/>
            <person name="Deng Z."/>
            <person name="Duan Y."/>
            <person name="Luo F."/>
            <person name="Gmitter F. Jr."/>
        </authorList>
    </citation>
    <scope>NUCLEOTIDE SEQUENCE [LARGE SCALE GENOMIC DNA]</scope>
    <source>
        <strain evidence="2">cv. Valencia</strain>
    </source>
</reference>
<name>A0ACB8INZ0_CITSI</name>
<gene>
    <name evidence="1" type="ORF">KPL71_023864</name>
</gene>
<proteinExistence type="predicted"/>
<protein>
    <submittedName>
        <fullName evidence="1">Uncharacterized protein</fullName>
    </submittedName>
</protein>
<organism evidence="1 2">
    <name type="scientific">Citrus sinensis</name>
    <name type="common">Sweet orange</name>
    <name type="synonym">Citrus aurantium var. sinensis</name>
    <dbReference type="NCBI Taxonomy" id="2711"/>
    <lineage>
        <taxon>Eukaryota</taxon>
        <taxon>Viridiplantae</taxon>
        <taxon>Streptophyta</taxon>
        <taxon>Embryophyta</taxon>
        <taxon>Tracheophyta</taxon>
        <taxon>Spermatophyta</taxon>
        <taxon>Magnoliopsida</taxon>
        <taxon>eudicotyledons</taxon>
        <taxon>Gunneridae</taxon>
        <taxon>Pentapetalae</taxon>
        <taxon>rosids</taxon>
        <taxon>malvids</taxon>
        <taxon>Sapindales</taxon>
        <taxon>Rutaceae</taxon>
        <taxon>Aurantioideae</taxon>
        <taxon>Citrus</taxon>
    </lineage>
</organism>
<evidence type="ECO:0000313" key="2">
    <source>
        <dbReference type="Proteomes" id="UP000829398"/>
    </source>
</evidence>
<sequence length="976" mass="111550">MAYEWKTFPHPFPLNHDPTIISTLKAYLLELNNIQPVPANIHHTSIEPRYVLQDPAPVLMEFLFVNNDLTTLMFSSKMPKILGKTSNPYCQYKKLSTLSLNQISLNSIIASHGYRVIWESWFFQLSINDRGLVLSKVSETTSFSGGIVINGFCFFGFYISGIMGISARNQNLRTTALNIENLVEYSYIPESAQINESQFPVMSPYHLYKQKTSFTRSIKTLISTKRPLPKEYIQSSRLDQCAFQASQREQYVTMDIPTDLVTSWKREGYTHLHLGGVRLILTLHGRKGLPVTARIALLDTRRSQPSNNIESPNPASRSRTNIYFQNSHTPSSNSHFHQNSEPIQTTEATFDRRPNDQVKLSFQTPDTKPVSDSPQLSYTAMITAVQTGQEKKLLIHGFSSEGYPVYPDKINGHFIWDVPEAHMCNPDCPCLDDTDIDEELEVMRRKKKKKKKSSCKFFSPHPPPDPKPPVHPIGSCLISKSKVKISKPPPKEDLQVPEDSPKATPEPPKKDKAPAYQYHYQQIDYQNSDSDSTSEENISGLLMATKIEDPSTSTPVVDTPIVEESSDDDDNDNVQGSQTELAPSVPPVFEKSSKPSSSPWFTFDDIPRHKWQARHQEFAAWIDVQMTSPNAQSQNILPNVSLGKIFQLTMLCLDKICEQKDFFKDLIEHKEPFVSACKKPYLKIQCKDDKKCTCPTTKKKHFQKHFHRPSSKKPKKPYRYFRKKDPSQFRQKKYNRCFICKKRVHFAHNCPNKSAKVVRLIQYLQQSSILSDNEEKDDHTAFILADSTDSDLYDLSVISIIQEINHNRPALPGPSVKISVILSKFHKPVSVIGFLDTGTQRSMLNLKILPPDYWDNYTEYFRAANGKVFETSLITKKPIGIQFFPNCIIWQKIIGSNLPDKDLLIRFDILQLPSHLFHSKFPLPANAFFRQMLVITFGVLSSWKRSVTQSPIALMQVDSSKIQKRIITSFVRKFLR</sequence>
<keyword evidence="2" id="KW-1185">Reference proteome</keyword>